<dbReference type="Pfam" id="PF05056">
    <property type="entry name" value="DUF674"/>
    <property type="match status" value="1"/>
</dbReference>
<dbReference type="InterPro" id="IPR007750">
    <property type="entry name" value="DUF674"/>
</dbReference>
<dbReference type="EMBL" id="CM029046">
    <property type="protein sequence ID" value="KAG2586936.1"/>
    <property type="molecule type" value="Genomic_DNA"/>
</dbReference>
<dbReference type="PANTHER" id="PTHR33103:SF53">
    <property type="entry name" value="DUF674 FAMILY PROTEIN"/>
    <property type="match status" value="1"/>
</dbReference>
<sequence>MATTLSLKLLIDRKAQRVLFAEVSKITDFLLSLLALPVATAVKLLGKDAMVGCAGNLYASVEKLDSTYIQTGAQCTGTSYSNCRTYVTCVYGRACPTCGNTMAPFGGLHRGFTSGSRKAAPSEEPEPELFLEEPKPYQTGPMSAAAQLLSSSAVSESAVKGFEQGMMRYMVLDNLTVTPISTVSTFQHHYVDSHSSSL</sequence>
<organism evidence="1 2">
    <name type="scientific">Panicum virgatum</name>
    <name type="common">Blackwell switchgrass</name>
    <dbReference type="NCBI Taxonomy" id="38727"/>
    <lineage>
        <taxon>Eukaryota</taxon>
        <taxon>Viridiplantae</taxon>
        <taxon>Streptophyta</taxon>
        <taxon>Embryophyta</taxon>
        <taxon>Tracheophyta</taxon>
        <taxon>Spermatophyta</taxon>
        <taxon>Magnoliopsida</taxon>
        <taxon>Liliopsida</taxon>
        <taxon>Poales</taxon>
        <taxon>Poaceae</taxon>
        <taxon>PACMAD clade</taxon>
        <taxon>Panicoideae</taxon>
        <taxon>Panicodae</taxon>
        <taxon>Paniceae</taxon>
        <taxon>Panicinae</taxon>
        <taxon>Panicum</taxon>
        <taxon>Panicum sect. Hiantes</taxon>
    </lineage>
</organism>
<proteinExistence type="predicted"/>
<gene>
    <name evidence="1" type="ORF">PVAP13_5NG093081</name>
</gene>
<comment type="caution">
    <text evidence="1">The sequence shown here is derived from an EMBL/GenBank/DDBJ whole genome shotgun (WGS) entry which is preliminary data.</text>
</comment>
<protein>
    <submittedName>
        <fullName evidence="1">Uncharacterized protein</fullName>
    </submittedName>
</protein>
<name>A0A8T0RQ08_PANVG</name>
<accession>A0A8T0RQ08</accession>
<keyword evidence="2" id="KW-1185">Reference proteome</keyword>
<reference evidence="1" key="1">
    <citation type="submission" date="2020-05" db="EMBL/GenBank/DDBJ databases">
        <title>WGS assembly of Panicum virgatum.</title>
        <authorList>
            <person name="Lovell J.T."/>
            <person name="Jenkins J."/>
            <person name="Shu S."/>
            <person name="Juenger T.E."/>
            <person name="Schmutz J."/>
        </authorList>
    </citation>
    <scope>NUCLEOTIDE SEQUENCE</scope>
    <source>
        <strain evidence="1">AP13</strain>
    </source>
</reference>
<evidence type="ECO:0000313" key="1">
    <source>
        <dbReference type="EMBL" id="KAG2586936.1"/>
    </source>
</evidence>
<evidence type="ECO:0000313" key="2">
    <source>
        <dbReference type="Proteomes" id="UP000823388"/>
    </source>
</evidence>
<dbReference type="AlphaFoldDB" id="A0A8T0RQ08"/>
<dbReference type="Proteomes" id="UP000823388">
    <property type="component" value="Chromosome 5N"/>
</dbReference>
<dbReference type="PANTHER" id="PTHR33103">
    <property type="entry name" value="OS01G0153900 PROTEIN"/>
    <property type="match status" value="1"/>
</dbReference>